<feature type="non-terminal residue" evidence="2">
    <location>
        <position position="138"/>
    </location>
</feature>
<organism evidence="2 3">
    <name type="scientific">Gulo gulo</name>
    <name type="common">Wolverine</name>
    <name type="synonym">Gluton</name>
    <dbReference type="NCBI Taxonomy" id="48420"/>
    <lineage>
        <taxon>Eukaryota</taxon>
        <taxon>Metazoa</taxon>
        <taxon>Chordata</taxon>
        <taxon>Craniata</taxon>
        <taxon>Vertebrata</taxon>
        <taxon>Euteleostomi</taxon>
        <taxon>Mammalia</taxon>
        <taxon>Eutheria</taxon>
        <taxon>Laurasiatheria</taxon>
        <taxon>Carnivora</taxon>
        <taxon>Caniformia</taxon>
        <taxon>Musteloidea</taxon>
        <taxon>Mustelidae</taxon>
        <taxon>Guloninae</taxon>
        <taxon>Gulo</taxon>
    </lineage>
</organism>
<feature type="region of interest" description="Disordered" evidence="1">
    <location>
        <begin position="101"/>
        <end position="138"/>
    </location>
</feature>
<protein>
    <submittedName>
        <fullName evidence="2">Uncharacterized protein</fullName>
    </submittedName>
</protein>
<evidence type="ECO:0000313" key="2">
    <source>
        <dbReference type="EMBL" id="VCX31667.1"/>
    </source>
</evidence>
<gene>
    <name evidence="2" type="ORF">BN2614_LOCUS1</name>
</gene>
<reference evidence="2 3" key="1">
    <citation type="submission" date="2018-10" db="EMBL/GenBank/DDBJ databases">
        <authorList>
            <person name="Ekblom R."/>
            <person name="Jareborg N."/>
        </authorList>
    </citation>
    <scope>NUCLEOTIDE SEQUENCE [LARGE SCALE GENOMIC DNA]</scope>
    <source>
        <tissue evidence="2">Muscle</tissue>
    </source>
</reference>
<evidence type="ECO:0000256" key="1">
    <source>
        <dbReference type="SAM" id="MobiDB-lite"/>
    </source>
</evidence>
<keyword evidence="3" id="KW-1185">Reference proteome</keyword>
<name>A0A9X9Q680_GULGU</name>
<sequence length="138" mass="14826">MGSNEGPGRLQAAVTQHYRGQPPHLLPSTSDFSGPPVQSRAPSRVGPFTLLLGTARRDKLPFQSSAQRGNQMTHWALDMSNRLPDTRSLEVKRGSAKILGPAVLPIPSPAPQTGKSFEFSPSSCPTPDTCVEEKSSFT</sequence>
<proteinExistence type="predicted"/>
<accession>A0A9X9Q680</accession>
<dbReference type="Proteomes" id="UP000269945">
    <property type="component" value="Unassembled WGS sequence"/>
</dbReference>
<dbReference type="AlphaFoldDB" id="A0A9X9Q680"/>
<feature type="compositionally biased region" description="Polar residues" evidence="1">
    <location>
        <begin position="111"/>
        <end position="126"/>
    </location>
</feature>
<evidence type="ECO:0000313" key="3">
    <source>
        <dbReference type="Proteomes" id="UP000269945"/>
    </source>
</evidence>
<dbReference type="EMBL" id="CYRY02042076">
    <property type="protein sequence ID" value="VCX31667.1"/>
    <property type="molecule type" value="Genomic_DNA"/>
</dbReference>
<feature type="region of interest" description="Disordered" evidence="1">
    <location>
        <begin position="1"/>
        <end position="44"/>
    </location>
</feature>
<comment type="caution">
    <text evidence="2">The sequence shown here is derived from an EMBL/GenBank/DDBJ whole genome shotgun (WGS) entry which is preliminary data.</text>
</comment>